<dbReference type="EMBL" id="HBKO01021192">
    <property type="protein sequence ID" value="CAE2224065.1"/>
    <property type="molecule type" value="Transcribed_RNA"/>
</dbReference>
<evidence type="ECO:0000259" key="2">
    <source>
        <dbReference type="Pfam" id="PF06991"/>
    </source>
</evidence>
<accession>A0A7S4IBD1</accession>
<dbReference type="AlphaFoldDB" id="A0A7S4IBD1"/>
<feature type="region of interest" description="Disordered" evidence="1">
    <location>
        <begin position="27"/>
        <end position="64"/>
    </location>
</feature>
<protein>
    <recommendedName>
        <fullName evidence="2">Micro-fibrillar-associated protein 1 C-terminal domain-containing protein</fullName>
    </recommendedName>
</protein>
<sequence>MPDDNDDIDELEEFEQWKLRELRRVKRERDEAEAEAKAAAELERRRNLTDAERKKEDEEFEKQRVGYGEDKEKWKFLQKYYHKGAYFQDEDETGNNKLGPVMAQDFGKATGKDSIGDKSHMPTVMQVKNFGMRSQVKWTHLIAEDTSSKDALWASNQSLHSKANSKLAGNKGALTFERPSGKRKK</sequence>
<name>A0A7S4IBD1_9EUKA</name>
<evidence type="ECO:0000313" key="3">
    <source>
        <dbReference type="EMBL" id="CAE2224065.1"/>
    </source>
</evidence>
<dbReference type="InterPro" id="IPR009730">
    <property type="entry name" value="MFAP1_C"/>
</dbReference>
<dbReference type="PANTHER" id="PTHR15327">
    <property type="entry name" value="MICROFIBRIL-ASSOCIATED PROTEIN"/>
    <property type="match status" value="1"/>
</dbReference>
<proteinExistence type="predicted"/>
<evidence type="ECO:0000256" key="1">
    <source>
        <dbReference type="SAM" id="MobiDB-lite"/>
    </source>
</evidence>
<feature type="domain" description="Micro-fibrillar-associated protein 1 C-terminal" evidence="2">
    <location>
        <begin position="2"/>
        <end position="146"/>
    </location>
</feature>
<organism evidence="3">
    <name type="scientific">Prymnesium polylepis</name>
    <dbReference type="NCBI Taxonomy" id="72548"/>
    <lineage>
        <taxon>Eukaryota</taxon>
        <taxon>Haptista</taxon>
        <taxon>Haptophyta</taxon>
        <taxon>Prymnesiophyceae</taxon>
        <taxon>Prymnesiales</taxon>
        <taxon>Prymnesiaceae</taxon>
        <taxon>Prymnesium</taxon>
    </lineage>
</organism>
<dbReference type="InterPro" id="IPR033194">
    <property type="entry name" value="MFAP1"/>
</dbReference>
<gene>
    <name evidence="3" type="ORF">CPOL0286_LOCUS9540</name>
</gene>
<feature type="region of interest" description="Disordered" evidence="1">
    <location>
        <begin position="161"/>
        <end position="185"/>
    </location>
</feature>
<dbReference type="Pfam" id="PF06991">
    <property type="entry name" value="MFAP1"/>
    <property type="match status" value="1"/>
</dbReference>
<reference evidence="3" key="1">
    <citation type="submission" date="2021-01" db="EMBL/GenBank/DDBJ databases">
        <authorList>
            <person name="Corre E."/>
            <person name="Pelletier E."/>
            <person name="Niang G."/>
            <person name="Scheremetjew M."/>
            <person name="Finn R."/>
            <person name="Kale V."/>
            <person name="Holt S."/>
            <person name="Cochrane G."/>
            <person name="Meng A."/>
            <person name="Brown T."/>
            <person name="Cohen L."/>
        </authorList>
    </citation>
    <scope>NUCLEOTIDE SEQUENCE</scope>
    <source>
        <strain evidence="3">UIO037</strain>
    </source>
</reference>